<dbReference type="Proteomes" id="UP001606303">
    <property type="component" value="Unassembled WGS sequence"/>
</dbReference>
<gene>
    <name evidence="1" type="ORF">ACG01O_11040</name>
</gene>
<protein>
    <submittedName>
        <fullName evidence="1">Uncharacterized protein</fullName>
    </submittedName>
</protein>
<evidence type="ECO:0000313" key="1">
    <source>
        <dbReference type="EMBL" id="MFG6467143.1"/>
    </source>
</evidence>
<dbReference type="RefSeq" id="WP_394384464.1">
    <property type="nucleotide sequence ID" value="NZ_JBIGIB010000003.1"/>
</dbReference>
<name>A0ABW7GYU3_9BURK</name>
<reference evidence="1 2" key="1">
    <citation type="submission" date="2024-08" db="EMBL/GenBank/DDBJ databases">
        <authorList>
            <person name="Lu H."/>
        </authorList>
    </citation>
    <scope>NUCLEOTIDE SEQUENCE [LARGE SCALE GENOMIC DNA]</scope>
    <source>
        <strain evidence="1 2">BYS87W</strain>
    </source>
</reference>
<evidence type="ECO:0000313" key="2">
    <source>
        <dbReference type="Proteomes" id="UP001606303"/>
    </source>
</evidence>
<comment type="caution">
    <text evidence="1">The sequence shown here is derived from an EMBL/GenBank/DDBJ whole genome shotgun (WGS) entry which is preliminary data.</text>
</comment>
<proteinExistence type="predicted"/>
<sequence>MLLLPMYCWHSRASAGICPNDAPGSVAAAVFREHVSHHKAHIAVDPRVANLKTVADCESFAVNARERGAPELADQARKRAVQIRADAYGAETEVERECLLAVFAYEEVLSAQKGKRQRASRTWQMISRHGIIPAVERVVTKREVSVGFTALAEMGLMEFAFEAVILRHPDSFTSEAVATSKLRMEAP</sequence>
<keyword evidence="2" id="KW-1185">Reference proteome</keyword>
<accession>A0ABW7GYU3</accession>
<organism evidence="1 2">
    <name type="scientific">Pelomonas baiyunensis</name>
    <dbReference type="NCBI Taxonomy" id="3299026"/>
    <lineage>
        <taxon>Bacteria</taxon>
        <taxon>Pseudomonadati</taxon>
        <taxon>Pseudomonadota</taxon>
        <taxon>Betaproteobacteria</taxon>
        <taxon>Burkholderiales</taxon>
        <taxon>Sphaerotilaceae</taxon>
        <taxon>Roseateles</taxon>
    </lineage>
</organism>
<dbReference type="EMBL" id="JBIGIB010000003">
    <property type="protein sequence ID" value="MFG6467143.1"/>
    <property type="molecule type" value="Genomic_DNA"/>
</dbReference>